<accession>A0A058YYX6</accession>
<dbReference type="InterPro" id="IPR039732">
    <property type="entry name" value="Hub1/Ubl5"/>
</dbReference>
<reference evidence="2" key="1">
    <citation type="submission" date="2013-04" db="EMBL/GenBank/DDBJ databases">
        <title>The Genome Sequence of Fonticula alba ATCC 38817.</title>
        <authorList>
            <consortium name="The Broad Institute Genomics Platform"/>
            <person name="Russ C."/>
            <person name="Cuomo C."/>
            <person name="Burger G."/>
            <person name="Gray M.W."/>
            <person name="Holland P.W.H."/>
            <person name="King N."/>
            <person name="Lang F.B.F."/>
            <person name="Roger A.J."/>
            <person name="Ruiz-Trillo I."/>
            <person name="Brown M."/>
            <person name="Walker B."/>
            <person name="Young S."/>
            <person name="Zeng Q."/>
            <person name="Gargeya S."/>
            <person name="Fitzgerald M."/>
            <person name="Haas B."/>
            <person name="Abouelleil A."/>
            <person name="Allen A.W."/>
            <person name="Alvarado L."/>
            <person name="Arachchi H.M."/>
            <person name="Berlin A.M."/>
            <person name="Chapman S.B."/>
            <person name="Gainer-Dewar J."/>
            <person name="Goldberg J."/>
            <person name="Griggs A."/>
            <person name="Gujja S."/>
            <person name="Hansen M."/>
            <person name="Howarth C."/>
            <person name="Imamovic A."/>
            <person name="Ireland A."/>
            <person name="Larimer J."/>
            <person name="McCowan C."/>
            <person name="Murphy C."/>
            <person name="Pearson M."/>
            <person name="Poon T.W."/>
            <person name="Priest M."/>
            <person name="Roberts A."/>
            <person name="Saif S."/>
            <person name="Shea T."/>
            <person name="Sisk P."/>
            <person name="Sykes S."/>
            <person name="Wortman J."/>
            <person name="Nusbaum C."/>
            <person name="Birren B."/>
        </authorList>
    </citation>
    <scope>NUCLEOTIDE SEQUENCE [LARGE SCALE GENOMIC DNA]</scope>
    <source>
        <strain evidence="2">ATCC 38817</strain>
    </source>
</reference>
<name>A0A058YYX6_FONAL</name>
<gene>
    <name evidence="2" type="ORF">H696_06370</name>
</gene>
<dbReference type="SUPFAM" id="SSF54236">
    <property type="entry name" value="Ubiquitin-like"/>
    <property type="match status" value="1"/>
</dbReference>
<dbReference type="RefSeq" id="XP_009498385.1">
    <property type="nucleotide sequence ID" value="XM_009500110.1"/>
</dbReference>
<dbReference type="InterPro" id="IPR029071">
    <property type="entry name" value="Ubiquitin-like_domsf"/>
</dbReference>
<dbReference type="Proteomes" id="UP000030693">
    <property type="component" value="Unassembled WGS sequence"/>
</dbReference>
<dbReference type="STRING" id="691883.A0A058YYX6"/>
<dbReference type="eggNOG" id="KOG3493">
    <property type="taxonomic scope" value="Eukaryota"/>
</dbReference>
<evidence type="ECO:0000313" key="3">
    <source>
        <dbReference type="Proteomes" id="UP000030693"/>
    </source>
</evidence>
<dbReference type="Gene3D" id="3.10.20.90">
    <property type="entry name" value="Phosphatidylinositol 3-kinase Catalytic Subunit, Chain A, domain 1"/>
    <property type="match status" value="1"/>
</dbReference>
<evidence type="ECO:0000313" key="2">
    <source>
        <dbReference type="EMBL" id="KCV67210.1"/>
    </source>
</evidence>
<keyword evidence="1" id="KW-0833">Ubl conjugation pathway</keyword>
<dbReference type="EMBL" id="KK198063">
    <property type="protein sequence ID" value="KCV67210.1"/>
    <property type="molecule type" value="Genomic_DNA"/>
</dbReference>
<dbReference type="OrthoDB" id="3881at2759"/>
<proteinExistence type="predicted"/>
<sequence length="59" mass="6874">MIEIILNDRLGKKIRVKADKNDTVGMLKQLIALQTGTRPERIVLKKWHNVLRNHITLDD</sequence>
<feature type="non-terminal residue" evidence="2">
    <location>
        <position position="59"/>
    </location>
</feature>
<organism evidence="2">
    <name type="scientific">Fonticula alba</name>
    <name type="common">Slime mold</name>
    <dbReference type="NCBI Taxonomy" id="691883"/>
    <lineage>
        <taxon>Eukaryota</taxon>
        <taxon>Rotosphaerida</taxon>
        <taxon>Fonticulaceae</taxon>
        <taxon>Fonticula</taxon>
    </lineage>
</organism>
<evidence type="ECO:0000256" key="1">
    <source>
        <dbReference type="ARBA" id="ARBA00022786"/>
    </source>
</evidence>
<keyword evidence="3" id="KW-1185">Reference proteome</keyword>
<dbReference type="AlphaFoldDB" id="A0A058YYX6"/>
<dbReference type="OMA" id="CNTHDTI"/>
<protein>
    <submittedName>
        <fullName evidence="2">Ubiquitin-like protein 5</fullName>
    </submittedName>
</protein>
<dbReference type="PANTHER" id="PTHR13042">
    <property type="entry name" value="UBIQUITIN-LIKE PROTEIN 5"/>
    <property type="match status" value="1"/>
</dbReference>
<dbReference type="GeneID" id="20531095"/>